<dbReference type="RefSeq" id="WP_190997071.1">
    <property type="nucleotide sequence ID" value="NZ_JACXSI010000007.1"/>
</dbReference>
<keyword evidence="1" id="KW-0812">Transmembrane</keyword>
<feature type="transmembrane region" description="Helical" evidence="1">
    <location>
        <begin position="12"/>
        <end position="31"/>
    </location>
</feature>
<feature type="transmembrane region" description="Helical" evidence="1">
    <location>
        <begin position="76"/>
        <end position="94"/>
    </location>
</feature>
<feature type="transmembrane region" description="Helical" evidence="1">
    <location>
        <begin position="37"/>
        <end position="55"/>
    </location>
</feature>
<evidence type="ECO:0000256" key="1">
    <source>
        <dbReference type="SAM" id="Phobius"/>
    </source>
</evidence>
<organism evidence="2 3">
    <name type="scientific">Peribacillus faecalis</name>
    <dbReference type="NCBI Taxonomy" id="2772559"/>
    <lineage>
        <taxon>Bacteria</taxon>
        <taxon>Bacillati</taxon>
        <taxon>Bacillota</taxon>
        <taxon>Bacilli</taxon>
        <taxon>Bacillales</taxon>
        <taxon>Bacillaceae</taxon>
        <taxon>Peribacillus</taxon>
    </lineage>
</organism>
<name>A0A927CUP5_9BACI</name>
<comment type="caution">
    <text evidence="2">The sequence shown here is derived from an EMBL/GenBank/DDBJ whole genome shotgun (WGS) entry which is preliminary data.</text>
</comment>
<feature type="transmembrane region" description="Helical" evidence="1">
    <location>
        <begin position="106"/>
        <end position="125"/>
    </location>
</feature>
<evidence type="ECO:0000313" key="2">
    <source>
        <dbReference type="EMBL" id="MBD3107524.1"/>
    </source>
</evidence>
<keyword evidence="1" id="KW-0472">Membrane</keyword>
<reference evidence="2" key="1">
    <citation type="submission" date="2020-09" db="EMBL/GenBank/DDBJ databases">
        <title>Bacillus faecalis sp. nov., a moderately halophilic bacterium isolated from cow faeces.</title>
        <authorList>
            <person name="Jiang L."/>
            <person name="Lee J."/>
        </authorList>
    </citation>
    <scope>NUCLEOTIDE SEQUENCE</scope>
    <source>
        <strain evidence="2">AGMB 02131</strain>
    </source>
</reference>
<keyword evidence="3" id="KW-1185">Reference proteome</keyword>
<proteinExistence type="predicted"/>
<protein>
    <recommendedName>
        <fullName evidence="4">Permease</fullName>
    </recommendedName>
</protein>
<dbReference type="AlphaFoldDB" id="A0A927CUP5"/>
<dbReference type="Proteomes" id="UP000602076">
    <property type="component" value="Unassembled WGS sequence"/>
</dbReference>
<keyword evidence="1" id="KW-1133">Transmembrane helix</keyword>
<evidence type="ECO:0008006" key="4">
    <source>
        <dbReference type="Google" id="ProtNLM"/>
    </source>
</evidence>
<evidence type="ECO:0000313" key="3">
    <source>
        <dbReference type="Proteomes" id="UP000602076"/>
    </source>
</evidence>
<dbReference type="EMBL" id="JACXSI010000007">
    <property type="protein sequence ID" value="MBD3107524.1"/>
    <property type="molecule type" value="Genomic_DNA"/>
</dbReference>
<gene>
    <name evidence="2" type="ORF">IEO70_04025</name>
</gene>
<accession>A0A927CUP5</accession>
<sequence length="129" mass="14696">MQMSMKAGKIFFITSGIIFLLFSLLLIWSSISTDSFFIGHELVFIGAAVMCFCLANLYPKLAKKDARSKRIRERGLFVSCFFILLYMAIFTSLFQLKIIDLNGYQTISLLSTLSIITIFSSFVIVSKRY</sequence>